<dbReference type="PANTHER" id="PTHR21310">
    <property type="entry name" value="AMINOGLYCOSIDE PHOSPHOTRANSFERASE-RELATED-RELATED"/>
    <property type="match status" value="1"/>
</dbReference>
<evidence type="ECO:0000313" key="2">
    <source>
        <dbReference type="EMBL" id="MYR35391.1"/>
    </source>
</evidence>
<dbReference type="GO" id="GO:0016740">
    <property type="term" value="F:transferase activity"/>
    <property type="evidence" value="ECO:0007669"/>
    <property type="project" value="UniProtKB-KW"/>
</dbReference>
<name>A0A7K2IZI9_9ACTN</name>
<dbReference type="RefSeq" id="WP_161112049.1">
    <property type="nucleotide sequence ID" value="NZ_WWHY01000001.1"/>
</dbReference>
<reference evidence="2 3" key="1">
    <citation type="journal article" date="2019" name="Nat. Commun.">
        <title>The antimicrobial potential of Streptomyces from insect microbiomes.</title>
        <authorList>
            <person name="Chevrette M.G."/>
            <person name="Carlson C.M."/>
            <person name="Ortega H.E."/>
            <person name="Thomas C."/>
            <person name="Ananiev G.E."/>
            <person name="Barns K.J."/>
            <person name="Book A.J."/>
            <person name="Cagnazzo J."/>
            <person name="Carlos C."/>
            <person name="Flanigan W."/>
            <person name="Grubbs K.J."/>
            <person name="Horn H.A."/>
            <person name="Hoffmann F.M."/>
            <person name="Klassen J.L."/>
            <person name="Knack J.J."/>
            <person name="Lewin G.R."/>
            <person name="McDonald B.R."/>
            <person name="Muller L."/>
            <person name="Melo W.G.P."/>
            <person name="Pinto-Tomas A.A."/>
            <person name="Schmitz A."/>
            <person name="Wendt-Pienkowski E."/>
            <person name="Wildman S."/>
            <person name="Zhao M."/>
            <person name="Zhang F."/>
            <person name="Bugni T.S."/>
            <person name="Andes D.R."/>
            <person name="Pupo M.T."/>
            <person name="Currie C.R."/>
        </authorList>
    </citation>
    <scope>NUCLEOTIDE SEQUENCE [LARGE SCALE GENOMIC DNA]</scope>
    <source>
        <strain evidence="2 3">SID5840</strain>
    </source>
</reference>
<dbReference type="EMBL" id="WWHY01000001">
    <property type="protein sequence ID" value="MYR35391.1"/>
    <property type="molecule type" value="Genomic_DNA"/>
</dbReference>
<sequence>MEHTPPEPVLALAEDAARRHHLHPDRIHPLPAGEANHVLALGEHLLLRVPRTPEHAHDLAKEAEILPLAHAAGLPVPHPIEHHTTPRPHMIQTRLPGHDLHGHHPTTRLLTELGHRLAHLHRLPTRTLTRTPHQDDTTRPHTLIRRLHHTGHLDPDTAHWLHTWYRHLETHLPPHPPETVLIHGDLTPANLLTGHDGTLTGIVDWGDAALADPAVDFAKLPPHRLTPVLNGYLTTLSLEDDTLTWRARILHHQLTWALARLKDPHPHPDARHWSAPPHSRLLGLLRLFATHPDPTWRALTPPG</sequence>
<dbReference type="Gene3D" id="3.30.200.20">
    <property type="entry name" value="Phosphorylase Kinase, domain 1"/>
    <property type="match status" value="1"/>
</dbReference>
<organism evidence="2 3">
    <name type="scientific">Nocardiopsis alba</name>
    <dbReference type="NCBI Taxonomy" id="53437"/>
    <lineage>
        <taxon>Bacteria</taxon>
        <taxon>Bacillati</taxon>
        <taxon>Actinomycetota</taxon>
        <taxon>Actinomycetes</taxon>
        <taxon>Streptosporangiales</taxon>
        <taxon>Nocardiopsidaceae</taxon>
        <taxon>Nocardiopsis</taxon>
    </lineage>
</organism>
<dbReference type="InterPro" id="IPR051678">
    <property type="entry name" value="AGP_Transferase"/>
</dbReference>
<evidence type="ECO:0000259" key="1">
    <source>
        <dbReference type="Pfam" id="PF01636"/>
    </source>
</evidence>
<keyword evidence="2" id="KW-0808">Transferase</keyword>
<dbReference type="AlphaFoldDB" id="A0A7K2IZI9"/>
<accession>A0A7K2IZI9</accession>
<gene>
    <name evidence="2" type="ORF">GTW20_24800</name>
</gene>
<dbReference type="Pfam" id="PF01636">
    <property type="entry name" value="APH"/>
    <property type="match status" value="1"/>
</dbReference>
<evidence type="ECO:0000313" key="3">
    <source>
        <dbReference type="Proteomes" id="UP000467124"/>
    </source>
</evidence>
<dbReference type="PANTHER" id="PTHR21310:SF15">
    <property type="entry name" value="AMINOGLYCOSIDE PHOSPHOTRANSFERASE DOMAIN-CONTAINING PROTEIN"/>
    <property type="match status" value="1"/>
</dbReference>
<dbReference type="SUPFAM" id="SSF56112">
    <property type="entry name" value="Protein kinase-like (PK-like)"/>
    <property type="match status" value="1"/>
</dbReference>
<comment type="caution">
    <text evidence="2">The sequence shown here is derived from an EMBL/GenBank/DDBJ whole genome shotgun (WGS) entry which is preliminary data.</text>
</comment>
<dbReference type="InterPro" id="IPR011009">
    <property type="entry name" value="Kinase-like_dom_sf"/>
</dbReference>
<dbReference type="InterPro" id="IPR002575">
    <property type="entry name" value="Aminoglycoside_PTrfase"/>
</dbReference>
<proteinExistence type="predicted"/>
<dbReference type="Gene3D" id="3.90.1200.10">
    <property type="match status" value="1"/>
</dbReference>
<feature type="domain" description="Aminoglycoside phosphotransferase" evidence="1">
    <location>
        <begin position="27"/>
        <end position="220"/>
    </location>
</feature>
<protein>
    <submittedName>
        <fullName evidence="2">Phosphotransferase</fullName>
    </submittedName>
</protein>
<dbReference type="Proteomes" id="UP000467124">
    <property type="component" value="Unassembled WGS sequence"/>
</dbReference>